<accession>A0AA39PEN5</accession>
<dbReference type="Proteomes" id="UP001175228">
    <property type="component" value="Unassembled WGS sequence"/>
</dbReference>
<feature type="compositionally biased region" description="Gly residues" evidence="1">
    <location>
        <begin position="21"/>
        <end position="34"/>
    </location>
</feature>
<comment type="caution">
    <text evidence="2">The sequence shown here is derived from an EMBL/GenBank/DDBJ whole genome shotgun (WGS) entry which is preliminary data.</text>
</comment>
<evidence type="ECO:0000313" key="3">
    <source>
        <dbReference type="Proteomes" id="UP001175228"/>
    </source>
</evidence>
<gene>
    <name evidence="2" type="ORF">EDD18DRAFT_1362379</name>
</gene>
<reference evidence="2" key="1">
    <citation type="submission" date="2023-06" db="EMBL/GenBank/DDBJ databases">
        <authorList>
            <consortium name="Lawrence Berkeley National Laboratory"/>
            <person name="Ahrendt S."/>
            <person name="Sahu N."/>
            <person name="Indic B."/>
            <person name="Wong-Bajracharya J."/>
            <person name="Merenyi Z."/>
            <person name="Ke H.-M."/>
            <person name="Monk M."/>
            <person name="Kocsube S."/>
            <person name="Drula E."/>
            <person name="Lipzen A."/>
            <person name="Balint B."/>
            <person name="Henrissat B."/>
            <person name="Andreopoulos B."/>
            <person name="Martin F.M."/>
            <person name="Harder C.B."/>
            <person name="Rigling D."/>
            <person name="Ford K.L."/>
            <person name="Foster G.D."/>
            <person name="Pangilinan J."/>
            <person name="Papanicolaou A."/>
            <person name="Barry K."/>
            <person name="LaButti K."/>
            <person name="Viragh M."/>
            <person name="Koriabine M."/>
            <person name="Yan M."/>
            <person name="Riley R."/>
            <person name="Champramary S."/>
            <person name="Plett K.L."/>
            <person name="Tsai I.J."/>
            <person name="Slot J."/>
            <person name="Sipos G."/>
            <person name="Plett J."/>
            <person name="Nagy L.G."/>
            <person name="Grigoriev I.V."/>
        </authorList>
    </citation>
    <scope>NUCLEOTIDE SEQUENCE</scope>
    <source>
        <strain evidence="2">HWK02</strain>
    </source>
</reference>
<dbReference type="AlphaFoldDB" id="A0AA39PEN5"/>
<evidence type="ECO:0000256" key="1">
    <source>
        <dbReference type="SAM" id="MobiDB-lite"/>
    </source>
</evidence>
<organism evidence="2 3">
    <name type="scientific">Armillaria luteobubalina</name>
    <dbReference type="NCBI Taxonomy" id="153913"/>
    <lineage>
        <taxon>Eukaryota</taxon>
        <taxon>Fungi</taxon>
        <taxon>Dikarya</taxon>
        <taxon>Basidiomycota</taxon>
        <taxon>Agaricomycotina</taxon>
        <taxon>Agaricomycetes</taxon>
        <taxon>Agaricomycetidae</taxon>
        <taxon>Agaricales</taxon>
        <taxon>Marasmiineae</taxon>
        <taxon>Physalacriaceae</taxon>
        <taxon>Armillaria</taxon>
    </lineage>
</organism>
<name>A0AA39PEN5_9AGAR</name>
<feature type="region of interest" description="Disordered" evidence="1">
    <location>
        <begin position="21"/>
        <end position="42"/>
    </location>
</feature>
<evidence type="ECO:0000313" key="2">
    <source>
        <dbReference type="EMBL" id="KAK0482845.1"/>
    </source>
</evidence>
<keyword evidence="3" id="KW-1185">Reference proteome</keyword>
<protein>
    <submittedName>
        <fullName evidence="2">Uncharacterized protein</fullName>
    </submittedName>
</protein>
<proteinExistence type="predicted"/>
<sequence length="153" mass="17136">MEIGRGLEDWRRCGELMGIGLGGKKGPRGMGGGQKVESRMVPRRQGHRWPMTMMMDEPFGASIDASTTDLTPPATPVWPHYPARCWHPSPCQTSTFLTPPRPPMHPMAVHLPLFEWGNTAVRFASPNDPAITRCLPTILTLSLFDMQCLLRYH</sequence>
<dbReference type="EMBL" id="JAUEPU010000064">
    <property type="protein sequence ID" value="KAK0482845.1"/>
    <property type="molecule type" value="Genomic_DNA"/>
</dbReference>